<dbReference type="InterPro" id="IPR005135">
    <property type="entry name" value="Endo/exonuclease/phosphatase"/>
</dbReference>
<dbReference type="Pfam" id="PF14529">
    <property type="entry name" value="Exo_endo_phos_2"/>
    <property type="match status" value="1"/>
</dbReference>
<evidence type="ECO:0000313" key="3">
    <source>
        <dbReference type="Proteomes" id="UP001549920"/>
    </source>
</evidence>
<dbReference type="EMBL" id="JBEUOH010000025">
    <property type="protein sequence ID" value="KAL0860366.1"/>
    <property type="molecule type" value="Genomic_DNA"/>
</dbReference>
<accession>A0ABR3H6D9</accession>
<gene>
    <name evidence="2" type="ORF">ABMA27_009766</name>
</gene>
<dbReference type="PANTHER" id="PTHR33395:SF22">
    <property type="entry name" value="REVERSE TRANSCRIPTASE DOMAIN-CONTAINING PROTEIN"/>
    <property type="match status" value="1"/>
</dbReference>
<dbReference type="SUPFAM" id="SSF56219">
    <property type="entry name" value="DNase I-like"/>
    <property type="match status" value="1"/>
</dbReference>
<protein>
    <recommendedName>
        <fullName evidence="1">Endonuclease/exonuclease/phosphatase domain-containing protein</fullName>
    </recommendedName>
</protein>
<dbReference type="PANTHER" id="PTHR33395">
    <property type="entry name" value="TRANSCRIPTASE, PUTATIVE-RELATED-RELATED"/>
    <property type="match status" value="1"/>
</dbReference>
<reference evidence="2 3" key="1">
    <citation type="submission" date="2024-06" db="EMBL/GenBank/DDBJ databases">
        <title>A chromosome-level genome assembly of beet webworm, Loxostege sticticalis.</title>
        <authorList>
            <person name="Zhang Y."/>
        </authorList>
    </citation>
    <scope>NUCLEOTIDE SEQUENCE [LARGE SCALE GENOMIC DNA]</scope>
    <source>
        <strain evidence="2">AQ026</strain>
        <tissue evidence="2">Whole body</tissue>
    </source>
</reference>
<dbReference type="InterPro" id="IPR036691">
    <property type="entry name" value="Endo/exonu/phosph_ase_sf"/>
</dbReference>
<evidence type="ECO:0000259" key="1">
    <source>
        <dbReference type="Pfam" id="PF14529"/>
    </source>
</evidence>
<dbReference type="Gene3D" id="3.60.10.10">
    <property type="entry name" value="Endonuclease/exonuclease/phosphatase"/>
    <property type="match status" value="1"/>
</dbReference>
<evidence type="ECO:0000313" key="2">
    <source>
        <dbReference type="EMBL" id="KAL0860366.1"/>
    </source>
</evidence>
<name>A0ABR3H6D9_LOXSC</name>
<feature type="domain" description="Endonuclease/exonuclease/phosphatase" evidence="1">
    <location>
        <begin position="118"/>
        <end position="237"/>
    </location>
</feature>
<keyword evidence="3" id="KW-1185">Reference proteome</keyword>
<proteinExistence type="predicted"/>
<sequence>MIKRKKKMLKQRRHFLPLKVHLTNIRGLHTNLDPVHHHLETEKPHLFFLTETQIAKPSDVAYLSYPGFTLEHNFKKHAGVCVYVRDDICCRRLRCFEDSGFSSMWVLVDTGVESTLYACVYRSHTGDRETTRLFEHLSEMADEAQRRYPTAQLVLLGDFNAHHKEWLFPFMKTDHAGREARKFALSLNLTQLVQVATRVPDVDGHTANCLDLLLTTDPEKHSISVTSPLGSSDHSVVKSVSVFSPPVDCPVGTRRVWRYKSADWDEMRHFFSSYPWRQVCFSSGDPSCSADAVVDVIRQGMEYFIPFSDIPLGHKARPWYNADCARAEARKESAYQAWVLARDRKVRSRRVRAKKRAYNSAAKSYKRVLRRARFDHVSRIGARLASYPPGGKQFWSLSKAVESNFCRPSLPPLLKPDGSLAHSAAEKANLFATLFASNSRLDAGSKQPPTLPCCDSSMPKITIHTKEVRRALQNLDVNKASGPDGIPARVLKHCAPELSPILTRLYRLSIRAVSVPKSWKLANVQPVPKKDIMIRVNFFAPKCSNKILLTSTFTILESNGYLGLYREPVKKALKIICDRSTSLHPSVVIKTY</sequence>
<organism evidence="2 3">
    <name type="scientific">Loxostege sticticalis</name>
    <name type="common">Beet webworm moth</name>
    <dbReference type="NCBI Taxonomy" id="481309"/>
    <lineage>
        <taxon>Eukaryota</taxon>
        <taxon>Metazoa</taxon>
        <taxon>Ecdysozoa</taxon>
        <taxon>Arthropoda</taxon>
        <taxon>Hexapoda</taxon>
        <taxon>Insecta</taxon>
        <taxon>Pterygota</taxon>
        <taxon>Neoptera</taxon>
        <taxon>Endopterygota</taxon>
        <taxon>Lepidoptera</taxon>
        <taxon>Glossata</taxon>
        <taxon>Ditrysia</taxon>
        <taxon>Pyraloidea</taxon>
        <taxon>Crambidae</taxon>
        <taxon>Pyraustinae</taxon>
        <taxon>Loxostege</taxon>
    </lineage>
</organism>
<comment type="caution">
    <text evidence="2">The sequence shown here is derived from an EMBL/GenBank/DDBJ whole genome shotgun (WGS) entry which is preliminary data.</text>
</comment>
<dbReference type="Proteomes" id="UP001549920">
    <property type="component" value="Unassembled WGS sequence"/>
</dbReference>